<keyword evidence="2" id="KW-1185">Reference proteome</keyword>
<comment type="caution">
    <text evidence="1">The sequence shown here is derived from an EMBL/GenBank/DDBJ whole genome shotgun (WGS) entry which is preliminary data.</text>
</comment>
<reference evidence="1" key="1">
    <citation type="submission" date="2018-06" db="EMBL/GenBank/DDBJ databases">
        <title>Paenibacillus xerothermodurans sp. nov. an extremely dry heat resistant spore forming bacterium isolated from the soil of Cape Canaveral, Florida.</title>
        <authorList>
            <person name="Seuylemezian A."/>
            <person name="Kaur N."/>
            <person name="Patil P."/>
            <person name="Patil P."/>
            <person name="Mayilraj S."/>
            <person name="Vaishampayan P."/>
        </authorList>
    </citation>
    <scope>NUCLEOTIDE SEQUENCE [LARGE SCALE GENOMIC DNA]</scope>
    <source>
        <strain evidence="1">ATCC 27380</strain>
    </source>
</reference>
<gene>
    <name evidence="1" type="ORF">CBW46_004655</name>
</gene>
<sequence>MITTNYDHLIEWSAAAHGWQIWDGFNTGAIAEPLSSTELTERMSRSIKTGKLHSTETIQHLRIYKPHGSLSWFRMPDGAIKKVSSVPMHQLHNLSRAGITPVIVTPGMGKYLETHFEPYSNILAEMKRAIDRASGLVFVGFGFNDIHIQGNFLAALRNAAVPILIITRTLSPAFFNMVAAGEIRNYVAIQELGKKSQVFSDIMNVDIVEEPNHWTLKGLLRQAWGDDSEYAASV</sequence>
<dbReference type="Proteomes" id="UP000214746">
    <property type="component" value="Unassembled WGS sequence"/>
</dbReference>
<organism evidence="1 2">
    <name type="scientific">Paenibacillus xerothermodurans</name>
    <dbReference type="NCBI Taxonomy" id="1977292"/>
    <lineage>
        <taxon>Bacteria</taxon>
        <taxon>Bacillati</taxon>
        <taxon>Bacillota</taxon>
        <taxon>Bacilli</taxon>
        <taxon>Bacillales</taxon>
        <taxon>Paenibacillaceae</taxon>
        <taxon>Paenibacillus</taxon>
    </lineage>
</organism>
<name>A0A2W1NSF2_PAEXE</name>
<accession>A0A2W1NSF2</accession>
<evidence type="ECO:0000313" key="1">
    <source>
        <dbReference type="EMBL" id="PZE21713.1"/>
    </source>
</evidence>
<protein>
    <submittedName>
        <fullName evidence="1">Uncharacterized protein</fullName>
    </submittedName>
</protein>
<proteinExistence type="predicted"/>
<dbReference type="SUPFAM" id="SSF52467">
    <property type="entry name" value="DHS-like NAD/FAD-binding domain"/>
    <property type="match status" value="1"/>
</dbReference>
<dbReference type="Pfam" id="PF13289">
    <property type="entry name" value="SIR2_2"/>
    <property type="match status" value="1"/>
</dbReference>
<dbReference type="EMBL" id="NHRJ02000002">
    <property type="protein sequence ID" value="PZE21713.1"/>
    <property type="molecule type" value="Genomic_DNA"/>
</dbReference>
<dbReference type="OrthoDB" id="9808492at2"/>
<dbReference type="AlphaFoldDB" id="A0A2W1NSF2"/>
<dbReference type="InterPro" id="IPR029035">
    <property type="entry name" value="DHS-like_NAD/FAD-binding_dom"/>
</dbReference>
<evidence type="ECO:0000313" key="2">
    <source>
        <dbReference type="Proteomes" id="UP000214746"/>
    </source>
</evidence>
<dbReference type="RefSeq" id="WP_089198855.1">
    <property type="nucleotide sequence ID" value="NZ_NHRJ02000002.1"/>
</dbReference>